<evidence type="ECO:0000313" key="1">
    <source>
        <dbReference type="EMBL" id="OYQ27663.1"/>
    </source>
</evidence>
<gene>
    <name evidence="1" type="ORF">CHU93_10380</name>
</gene>
<keyword evidence="2" id="KW-1185">Reference proteome</keyword>
<dbReference type="RefSeq" id="WP_094473978.1">
    <property type="nucleotide sequence ID" value="NZ_NOXT01000113.1"/>
</dbReference>
<sequence length="70" mass="7350">MENRLLSELLSEAEAKDGKTGNLRDSKLALAILARRDSGVTRAGGTAGRPVDGAHVARLRAELRALADPA</sequence>
<protein>
    <submittedName>
        <fullName evidence="1">Uncharacterized protein</fullName>
    </submittedName>
</protein>
<dbReference type="AlphaFoldDB" id="A0A255YER3"/>
<name>A0A255YER3_9SPHN</name>
<organism evidence="1 2">
    <name type="scientific">Sandarakinorhabdus cyanobacteriorum</name>
    <dbReference type="NCBI Taxonomy" id="1981098"/>
    <lineage>
        <taxon>Bacteria</taxon>
        <taxon>Pseudomonadati</taxon>
        <taxon>Pseudomonadota</taxon>
        <taxon>Alphaproteobacteria</taxon>
        <taxon>Sphingomonadales</taxon>
        <taxon>Sphingosinicellaceae</taxon>
        <taxon>Sandarakinorhabdus</taxon>
    </lineage>
</organism>
<reference evidence="1 2" key="1">
    <citation type="submission" date="2017-07" db="EMBL/GenBank/DDBJ databases">
        <title>Sandarakinorhabdus cyanobacteriorum sp. nov., a novel bacterium isolated from cyanobacterial aggregates in a eutrophic lake.</title>
        <authorList>
            <person name="Cai H."/>
        </authorList>
    </citation>
    <scope>NUCLEOTIDE SEQUENCE [LARGE SCALE GENOMIC DNA]</scope>
    <source>
        <strain evidence="1 2">TH057</strain>
    </source>
</reference>
<comment type="caution">
    <text evidence="1">The sequence shown here is derived from an EMBL/GenBank/DDBJ whole genome shotgun (WGS) entry which is preliminary data.</text>
</comment>
<evidence type="ECO:0000313" key="2">
    <source>
        <dbReference type="Proteomes" id="UP000216991"/>
    </source>
</evidence>
<dbReference type="EMBL" id="NOXT01000113">
    <property type="protein sequence ID" value="OYQ27663.1"/>
    <property type="molecule type" value="Genomic_DNA"/>
</dbReference>
<proteinExistence type="predicted"/>
<accession>A0A255YER3</accession>
<dbReference type="Proteomes" id="UP000216991">
    <property type="component" value="Unassembled WGS sequence"/>
</dbReference>